<sequence>MNKFKNMVYSLGIFESLLILDPIILTSSQWTRLASFAKKIYYISELEKNILQNIRNSLLLKKFIKLDKSNLDLHV</sequence>
<protein>
    <submittedName>
        <fullName evidence="1">Uncharacterized protein</fullName>
    </submittedName>
</protein>
<proteinExistence type="predicted"/>
<evidence type="ECO:0000313" key="1">
    <source>
        <dbReference type="EMBL" id="GAH57264.1"/>
    </source>
</evidence>
<accession>X1HTV6</accession>
<dbReference type="EMBL" id="BARU01023793">
    <property type="protein sequence ID" value="GAH57264.1"/>
    <property type="molecule type" value="Genomic_DNA"/>
</dbReference>
<comment type="caution">
    <text evidence="1">The sequence shown here is derived from an EMBL/GenBank/DDBJ whole genome shotgun (WGS) entry which is preliminary data.</text>
</comment>
<dbReference type="AlphaFoldDB" id="X1HTV6"/>
<reference evidence="1" key="1">
    <citation type="journal article" date="2014" name="Front. Microbiol.">
        <title>High frequency of phylogenetically diverse reductive dehalogenase-homologous genes in deep subseafloor sedimentary metagenomes.</title>
        <authorList>
            <person name="Kawai M."/>
            <person name="Futagami T."/>
            <person name="Toyoda A."/>
            <person name="Takaki Y."/>
            <person name="Nishi S."/>
            <person name="Hori S."/>
            <person name="Arai W."/>
            <person name="Tsubouchi T."/>
            <person name="Morono Y."/>
            <person name="Uchiyama I."/>
            <person name="Ito T."/>
            <person name="Fujiyama A."/>
            <person name="Inagaki F."/>
            <person name="Takami H."/>
        </authorList>
    </citation>
    <scope>NUCLEOTIDE SEQUENCE</scope>
    <source>
        <strain evidence="1">Expedition CK06-06</strain>
    </source>
</reference>
<name>X1HTV6_9ZZZZ</name>
<gene>
    <name evidence="1" type="ORF">S03H2_38574</name>
</gene>
<organism evidence="1">
    <name type="scientific">marine sediment metagenome</name>
    <dbReference type="NCBI Taxonomy" id="412755"/>
    <lineage>
        <taxon>unclassified sequences</taxon>
        <taxon>metagenomes</taxon>
        <taxon>ecological metagenomes</taxon>
    </lineage>
</organism>